<gene>
    <name evidence="1" type="ORF">RIB2604_02502020</name>
</gene>
<evidence type="ECO:0000313" key="2">
    <source>
        <dbReference type="Proteomes" id="UP000075230"/>
    </source>
</evidence>
<evidence type="ECO:0000313" key="1">
    <source>
        <dbReference type="EMBL" id="GAT28127.1"/>
    </source>
</evidence>
<accession>A0A146FRK6</accession>
<dbReference type="Proteomes" id="UP000075230">
    <property type="component" value="Unassembled WGS sequence"/>
</dbReference>
<proteinExistence type="predicted"/>
<protein>
    <submittedName>
        <fullName evidence="1">Major facilitator superfamily transporter</fullName>
    </submittedName>
</protein>
<dbReference type="EMBL" id="BCWF01000024">
    <property type="protein sequence ID" value="GAT28127.1"/>
    <property type="molecule type" value="Genomic_DNA"/>
</dbReference>
<dbReference type="AlphaFoldDB" id="A0A146FRK6"/>
<reference evidence="1 2" key="1">
    <citation type="journal article" date="2016" name="DNA Res.">
        <title>Genome sequence of Aspergillus luchuensis NBRC 4314.</title>
        <authorList>
            <person name="Yamada O."/>
            <person name="Machida M."/>
            <person name="Hosoyama A."/>
            <person name="Goto M."/>
            <person name="Takahashi T."/>
            <person name="Futagami T."/>
            <person name="Yamagata Y."/>
            <person name="Takeuchi M."/>
            <person name="Kobayashi T."/>
            <person name="Koike H."/>
            <person name="Abe K."/>
            <person name="Asai K."/>
            <person name="Arita M."/>
            <person name="Fujita N."/>
            <person name="Fukuda K."/>
            <person name="Higa K."/>
            <person name="Horikawa H."/>
            <person name="Ishikawa T."/>
            <person name="Jinno K."/>
            <person name="Kato Y."/>
            <person name="Kirimura K."/>
            <person name="Mizutani O."/>
            <person name="Nakasone K."/>
            <person name="Sano M."/>
            <person name="Shiraishi Y."/>
            <person name="Tsukahara M."/>
            <person name="Gomi K."/>
        </authorList>
    </citation>
    <scope>NUCLEOTIDE SEQUENCE [LARGE SCALE GENOMIC DNA]</scope>
    <source>
        <strain evidence="1 2">RIB 2604</strain>
    </source>
</reference>
<name>A0A146FRK6_ASPKA</name>
<sequence>MELPKKTLLHWVRPKAKEMVQFAASRCVSSSLLSTALIWKRSLLTGAVMIDHDIPPENPTGVPSEEIRVAQWEDYDSHLNPRNYSPWRKSAMTALVSLIGLSCTAASAIDSADVSQYSEYFGVSTVVGSLTTGGSSWSK</sequence>
<reference evidence="2" key="2">
    <citation type="submission" date="2016-02" db="EMBL/GenBank/DDBJ databases">
        <title>Genome sequencing of Aspergillus luchuensis NBRC 4314.</title>
        <authorList>
            <person name="Yamada O."/>
        </authorList>
    </citation>
    <scope>NUCLEOTIDE SEQUENCE [LARGE SCALE GENOMIC DNA]</scope>
    <source>
        <strain evidence="2">RIB 2604</strain>
    </source>
</reference>
<organism evidence="1 2">
    <name type="scientific">Aspergillus kawachii</name>
    <name type="common">White koji mold</name>
    <name type="synonym">Aspergillus awamori var. kawachi</name>
    <dbReference type="NCBI Taxonomy" id="1069201"/>
    <lineage>
        <taxon>Eukaryota</taxon>
        <taxon>Fungi</taxon>
        <taxon>Dikarya</taxon>
        <taxon>Ascomycota</taxon>
        <taxon>Pezizomycotina</taxon>
        <taxon>Eurotiomycetes</taxon>
        <taxon>Eurotiomycetidae</taxon>
        <taxon>Eurotiales</taxon>
        <taxon>Aspergillaceae</taxon>
        <taxon>Aspergillus</taxon>
        <taxon>Aspergillus subgen. Circumdati</taxon>
    </lineage>
</organism>
<comment type="caution">
    <text evidence="1">The sequence shown here is derived from an EMBL/GenBank/DDBJ whole genome shotgun (WGS) entry which is preliminary data.</text>
</comment>